<dbReference type="RefSeq" id="WP_264487358.1">
    <property type="nucleotide sequence ID" value="NZ_JAPDDT010000004.1"/>
</dbReference>
<evidence type="ECO:0000313" key="2">
    <source>
        <dbReference type="Proteomes" id="UP001320876"/>
    </source>
</evidence>
<reference evidence="1 2" key="1">
    <citation type="submission" date="2022-10" db="EMBL/GenBank/DDBJ databases">
        <title>Luteolibacter arcticus strain CCTCC AB 2014275, whole genome shotgun sequencing project.</title>
        <authorList>
            <person name="Zhao G."/>
            <person name="Shen L."/>
        </authorList>
    </citation>
    <scope>NUCLEOTIDE SEQUENCE [LARGE SCALE GENOMIC DNA]</scope>
    <source>
        <strain evidence="1 2">CCTCC AB 2014275</strain>
    </source>
</reference>
<sequence>MRLQQDQLWKKGAEFIRITRLERFEVAYKTMADLSTKEGEHHVLPKKEFCRLVRGATLVESETEGEPEA</sequence>
<name>A0ABT3GIA3_9BACT</name>
<keyword evidence="2" id="KW-1185">Reference proteome</keyword>
<evidence type="ECO:0000313" key="1">
    <source>
        <dbReference type="EMBL" id="MCW1923253.1"/>
    </source>
</evidence>
<accession>A0ABT3GIA3</accession>
<dbReference type="EMBL" id="JAPDDT010000004">
    <property type="protein sequence ID" value="MCW1923253.1"/>
    <property type="molecule type" value="Genomic_DNA"/>
</dbReference>
<dbReference type="Proteomes" id="UP001320876">
    <property type="component" value="Unassembled WGS sequence"/>
</dbReference>
<comment type="caution">
    <text evidence="1">The sequence shown here is derived from an EMBL/GenBank/DDBJ whole genome shotgun (WGS) entry which is preliminary data.</text>
</comment>
<gene>
    <name evidence="1" type="ORF">OKA05_11875</name>
</gene>
<proteinExistence type="predicted"/>
<protein>
    <submittedName>
        <fullName evidence="1">Uncharacterized protein</fullName>
    </submittedName>
</protein>
<organism evidence="1 2">
    <name type="scientific">Luteolibacter arcticus</name>
    <dbReference type="NCBI Taxonomy" id="1581411"/>
    <lineage>
        <taxon>Bacteria</taxon>
        <taxon>Pseudomonadati</taxon>
        <taxon>Verrucomicrobiota</taxon>
        <taxon>Verrucomicrobiia</taxon>
        <taxon>Verrucomicrobiales</taxon>
        <taxon>Verrucomicrobiaceae</taxon>
        <taxon>Luteolibacter</taxon>
    </lineage>
</organism>